<reference evidence="1 2" key="1">
    <citation type="submission" date="2023-04" db="EMBL/GenBank/DDBJ databases">
        <title>Marinoamorphus aggregata gen. nov., sp. Nov., isolate from tissue of brittle star Ophioplocus japonicus.</title>
        <authorList>
            <person name="Kawano K."/>
            <person name="Sawayama S."/>
            <person name="Nakagawa S."/>
        </authorList>
    </citation>
    <scope>NUCLEOTIDE SEQUENCE [LARGE SCALE GENOMIC DNA]</scope>
    <source>
        <strain evidence="1 2">NKW23</strain>
    </source>
</reference>
<comment type="caution">
    <text evidence="1">The sequence shown here is derived from an EMBL/GenBank/DDBJ whole genome shotgun (WGS) entry which is preliminary data.</text>
</comment>
<name>A0ABQ6LTL3_9RHOB</name>
<dbReference type="EMBL" id="BSYI01000064">
    <property type="protein sequence ID" value="GMG85410.1"/>
    <property type="molecule type" value="Genomic_DNA"/>
</dbReference>
<dbReference type="Proteomes" id="UP001239909">
    <property type="component" value="Unassembled WGS sequence"/>
</dbReference>
<accession>A0ABQ6LTL3</accession>
<protein>
    <submittedName>
        <fullName evidence="1">Uncharacterized protein</fullName>
    </submittedName>
</protein>
<gene>
    <name evidence="1" type="ORF">LNKW23_46300</name>
</gene>
<evidence type="ECO:0000313" key="2">
    <source>
        <dbReference type="Proteomes" id="UP001239909"/>
    </source>
</evidence>
<keyword evidence="2" id="KW-1185">Reference proteome</keyword>
<organism evidence="1 2">
    <name type="scientific">Paralimibaculum aggregatum</name>
    <dbReference type="NCBI Taxonomy" id="3036245"/>
    <lineage>
        <taxon>Bacteria</taxon>
        <taxon>Pseudomonadati</taxon>
        <taxon>Pseudomonadota</taxon>
        <taxon>Alphaproteobacteria</taxon>
        <taxon>Rhodobacterales</taxon>
        <taxon>Paracoccaceae</taxon>
        <taxon>Paralimibaculum</taxon>
    </lineage>
</organism>
<dbReference type="RefSeq" id="WP_285674759.1">
    <property type="nucleotide sequence ID" value="NZ_BSYI01000064.1"/>
</dbReference>
<sequence>MRNLAAAATRMPGRRDIDDNAARAEALVQRAAEDGAQVFLLEELVETP</sequence>
<proteinExistence type="predicted"/>
<evidence type="ECO:0000313" key="1">
    <source>
        <dbReference type="EMBL" id="GMG85410.1"/>
    </source>
</evidence>
<dbReference type="InterPro" id="IPR036526">
    <property type="entry name" value="C-N_Hydrolase_sf"/>
</dbReference>
<dbReference type="SUPFAM" id="SSF56317">
    <property type="entry name" value="Carbon-nitrogen hydrolase"/>
    <property type="match status" value="1"/>
</dbReference>